<reference evidence="1" key="1">
    <citation type="submission" date="2016-08" db="EMBL/GenBank/DDBJ databases">
        <authorList>
            <person name="Ngugi D.K."/>
            <person name="Miyake S."/>
            <person name="Stingl U."/>
        </authorList>
    </citation>
    <scope>NUCLEOTIDE SEQUENCE</scope>
    <source>
        <strain evidence="1">SCG-B11WGA-EpuloA1</strain>
    </source>
</reference>
<comment type="caution">
    <text evidence="1">The sequence shown here is derived from an EMBL/GenBank/DDBJ whole genome shotgun (WGS) entry which is preliminary data.</text>
</comment>
<evidence type="ECO:0000313" key="2">
    <source>
        <dbReference type="Proteomes" id="UP000188605"/>
    </source>
</evidence>
<evidence type="ECO:0000313" key="1">
    <source>
        <dbReference type="EMBL" id="ONI37561.1"/>
    </source>
</evidence>
<protein>
    <submittedName>
        <fullName evidence="1">Uncharacterized protein</fullName>
    </submittedName>
</protein>
<name>A0ACC8X7R5_9FIRM</name>
<organism evidence="1 2">
    <name type="scientific">Candidatus Epulonipiscium fishelsonii</name>
    <dbReference type="NCBI Taxonomy" id="77094"/>
    <lineage>
        <taxon>Bacteria</taxon>
        <taxon>Bacillati</taxon>
        <taxon>Bacillota</taxon>
        <taxon>Clostridia</taxon>
        <taxon>Lachnospirales</taxon>
        <taxon>Lachnospiraceae</taxon>
        <taxon>Candidatus Epulonipiscium</taxon>
    </lineage>
</organism>
<dbReference type="Proteomes" id="UP000188605">
    <property type="component" value="Unassembled WGS sequence"/>
</dbReference>
<sequence>MLPRRIRESFDFFTRKIREIVYHYNRKKCLRNENFARLTFDEILNRRNSKRKGHFYRQQQDFRIFAIIGVIFLCIFIFTKCFGGSAEEVIEETIEVEEKIEEVEIKKTSFNQEIIEEKNQDDIFEIKYKDIADIIQLALEHAQPIHNALGAWHYETLAGTSNWNINQIIKNGASVNQLYEEYSKIYDQFIYDLKYFPVAAHNDFAYGEGILLDPKSTNNTVEVVSMTAGVVVNKGWTTETGYTIMIESIGGALFQYGHLYKLPQNITIGQEIVAGHYLGRMGNTAGFEEGTQGNVPVSLSLSCTVKYMGEEMNIDIFPFLEWIENKRKDIYS</sequence>
<accession>A0ACC8X7R5</accession>
<gene>
    <name evidence="1" type="ORF">AN396_12670</name>
</gene>
<proteinExistence type="predicted"/>
<dbReference type="EMBL" id="LJDB01000108">
    <property type="protein sequence ID" value="ONI37561.1"/>
    <property type="molecule type" value="Genomic_DNA"/>
</dbReference>
<keyword evidence="2" id="KW-1185">Reference proteome</keyword>